<gene>
    <name evidence="1" type="ORF">GUITHDRAFT_150334</name>
</gene>
<protein>
    <submittedName>
        <fullName evidence="1 2">Uncharacterized protein</fullName>
    </submittedName>
</protein>
<dbReference type="AlphaFoldDB" id="L1JX48"/>
<evidence type="ECO:0000313" key="1">
    <source>
        <dbReference type="EMBL" id="EKX53161.1"/>
    </source>
</evidence>
<dbReference type="PaxDb" id="55529-EKX53161"/>
<proteinExistence type="predicted"/>
<sequence length="80" mass="8030">MSQASSCCGGGKFYSAPASSGGSIMPTGSANSWAYPFVDSNMPPYITATTGCPYQIFPSSGSAGYQDAGGFSAADLAGFY</sequence>
<dbReference type="RefSeq" id="XP_005840141.1">
    <property type="nucleotide sequence ID" value="XM_005840084.1"/>
</dbReference>
<reference evidence="3" key="2">
    <citation type="submission" date="2012-11" db="EMBL/GenBank/DDBJ databases">
        <authorList>
            <person name="Kuo A."/>
            <person name="Curtis B.A."/>
            <person name="Tanifuji G."/>
            <person name="Burki F."/>
            <person name="Gruber A."/>
            <person name="Irimia M."/>
            <person name="Maruyama S."/>
            <person name="Arias M.C."/>
            <person name="Ball S.G."/>
            <person name="Gile G.H."/>
            <person name="Hirakawa Y."/>
            <person name="Hopkins J.F."/>
            <person name="Rensing S.A."/>
            <person name="Schmutz J."/>
            <person name="Symeonidi A."/>
            <person name="Elias M."/>
            <person name="Eveleigh R.J."/>
            <person name="Herman E.K."/>
            <person name="Klute M.J."/>
            <person name="Nakayama T."/>
            <person name="Obornik M."/>
            <person name="Reyes-Prieto A."/>
            <person name="Armbrust E.V."/>
            <person name="Aves S.J."/>
            <person name="Beiko R.G."/>
            <person name="Coutinho P."/>
            <person name="Dacks J.B."/>
            <person name="Durnford D.G."/>
            <person name="Fast N.M."/>
            <person name="Green B.R."/>
            <person name="Grisdale C."/>
            <person name="Hempe F."/>
            <person name="Henrissat B."/>
            <person name="Hoppner M.P."/>
            <person name="Ishida K.-I."/>
            <person name="Kim E."/>
            <person name="Koreny L."/>
            <person name="Kroth P.G."/>
            <person name="Liu Y."/>
            <person name="Malik S.-B."/>
            <person name="Maier U.G."/>
            <person name="McRose D."/>
            <person name="Mock T."/>
            <person name="Neilson J.A."/>
            <person name="Onodera N.T."/>
            <person name="Poole A.M."/>
            <person name="Pritham E.J."/>
            <person name="Richards T.A."/>
            <person name="Rocap G."/>
            <person name="Roy S.W."/>
            <person name="Sarai C."/>
            <person name="Schaack S."/>
            <person name="Shirato S."/>
            <person name="Slamovits C.H."/>
            <person name="Spencer D.F."/>
            <person name="Suzuki S."/>
            <person name="Worden A.Z."/>
            <person name="Zauner S."/>
            <person name="Barry K."/>
            <person name="Bell C."/>
            <person name="Bharti A.K."/>
            <person name="Crow J.A."/>
            <person name="Grimwood J."/>
            <person name="Kramer R."/>
            <person name="Lindquist E."/>
            <person name="Lucas S."/>
            <person name="Salamov A."/>
            <person name="McFadden G.I."/>
            <person name="Lane C.E."/>
            <person name="Keeling P.J."/>
            <person name="Gray M.W."/>
            <person name="Grigoriev I.V."/>
            <person name="Archibald J.M."/>
        </authorList>
    </citation>
    <scope>NUCLEOTIDE SEQUENCE</scope>
    <source>
        <strain evidence="3">CCMP2712</strain>
    </source>
</reference>
<dbReference type="EMBL" id="JH992970">
    <property type="protein sequence ID" value="EKX53161.1"/>
    <property type="molecule type" value="Genomic_DNA"/>
</dbReference>
<reference evidence="2" key="3">
    <citation type="submission" date="2016-03" db="UniProtKB">
        <authorList>
            <consortium name="EnsemblProtists"/>
        </authorList>
    </citation>
    <scope>IDENTIFICATION</scope>
</reference>
<name>L1JX48_GUITC</name>
<dbReference type="Proteomes" id="UP000011087">
    <property type="component" value="Unassembled WGS sequence"/>
</dbReference>
<dbReference type="GeneID" id="17309844"/>
<organism evidence="1">
    <name type="scientific">Guillardia theta (strain CCMP2712)</name>
    <name type="common">Cryptophyte</name>
    <dbReference type="NCBI Taxonomy" id="905079"/>
    <lineage>
        <taxon>Eukaryota</taxon>
        <taxon>Cryptophyceae</taxon>
        <taxon>Pyrenomonadales</taxon>
        <taxon>Geminigeraceae</taxon>
        <taxon>Guillardia</taxon>
    </lineage>
</organism>
<reference evidence="1 3" key="1">
    <citation type="journal article" date="2012" name="Nature">
        <title>Algal genomes reveal evolutionary mosaicism and the fate of nucleomorphs.</title>
        <authorList>
            <consortium name="DOE Joint Genome Institute"/>
            <person name="Curtis B.A."/>
            <person name="Tanifuji G."/>
            <person name="Burki F."/>
            <person name="Gruber A."/>
            <person name="Irimia M."/>
            <person name="Maruyama S."/>
            <person name="Arias M.C."/>
            <person name="Ball S.G."/>
            <person name="Gile G.H."/>
            <person name="Hirakawa Y."/>
            <person name="Hopkins J.F."/>
            <person name="Kuo A."/>
            <person name="Rensing S.A."/>
            <person name="Schmutz J."/>
            <person name="Symeonidi A."/>
            <person name="Elias M."/>
            <person name="Eveleigh R.J."/>
            <person name="Herman E.K."/>
            <person name="Klute M.J."/>
            <person name="Nakayama T."/>
            <person name="Obornik M."/>
            <person name="Reyes-Prieto A."/>
            <person name="Armbrust E.V."/>
            <person name="Aves S.J."/>
            <person name="Beiko R.G."/>
            <person name="Coutinho P."/>
            <person name="Dacks J.B."/>
            <person name="Durnford D.G."/>
            <person name="Fast N.M."/>
            <person name="Green B.R."/>
            <person name="Grisdale C.J."/>
            <person name="Hempel F."/>
            <person name="Henrissat B."/>
            <person name="Hoppner M.P."/>
            <person name="Ishida K."/>
            <person name="Kim E."/>
            <person name="Koreny L."/>
            <person name="Kroth P.G."/>
            <person name="Liu Y."/>
            <person name="Malik S.B."/>
            <person name="Maier U.G."/>
            <person name="McRose D."/>
            <person name="Mock T."/>
            <person name="Neilson J.A."/>
            <person name="Onodera N.T."/>
            <person name="Poole A.M."/>
            <person name="Pritham E.J."/>
            <person name="Richards T.A."/>
            <person name="Rocap G."/>
            <person name="Roy S.W."/>
            <person name="Sarai C."/>
            <person name="Schaack S."/>
            <person name="Shirato S."/>
            <person name="Slamovits C.H."/>
            <person name="Spencer D.F."/>
            <person name="Suzuki S."/>
            <person name="Worden A.Z."/>
            <person name="Zauner S."/>
            <person name="Barry K."/>
            <person name="Bell C."/>
            <person name="Bharti A.K."/>
            <person name="Crow J.A."/>
            <person name="Grimwood J."/>
            <person name="Kramer R."/>
            <person name="Lindquist E."/>
            <person name="Lucas S."/>
            <person name="Salamov A."/>
            <person name="McFadden G.I."/>
            <person name="Lane C.E."/>
            <person name="Keeling P.J."/>
            <person name="Gray M.W."/>
            <person name="Grigoriev I.V."/>
            <person name="Archibald J.M."/>
        </authorList>
    </citation>
    <scope>NUCLEOTIDE SEQUENCE</scope>
    <source>
        <strain evidence="1 3">CCMP2712</strain>
    </source>
</reference>
<dbReference type="KEGG" id="gtt:GUITHDRAFT_150334"/>
<evidence type="ECO:0000313" key="3">
    <source>
        <dbReference type="Proteomes" id="UP000011087"/>
    </source>
</evidence>
<dbReference type="HOGENOM" id="CLU_2594876_0_0_1"/>
<accession>L1JX48</accession>
<keyword evidence="3" id="KW-1185">Reference proteome</keyword>
<evidence type="ECO:0000313" key="2">
    <source>
        <dbReference type="EnsemblProtists" id="EKX53161"/>
    </source>
</evidence>
<dbReference type="EnsemblProtists" id="EKX53161">
    <property type="protein sequence ID" value="EKX53161"/>
    <property type="gene ID" value="GUITHDRAFT_150334"/>
</dbReference>